<dbReference type="InterPro" id="IPR005013">
    <property type="entry name" value="DDOST_48_kDa_subunit"/>
</dbReference>
<dbReference type="EMBL" id="BSYO01000014">
    <property type="protein sequence ID" value="GMH14677.1"/>
    <property type="molecule type" value="Genomic_DNA"/>
</dbReference>
<dbReference type="PANTHER" id="PTHR10830:SF0">
    <property type="entry name" value="DOLICHYL-DIPHOSPHOOLIGOSACCHARIDE--PROTEIN GLYCOSYLTRANSFERASE 48 KDA SUBUNIT"/>
    <property type="match status" value="1"/>
</dbReference>
<gene>
    <name evidence="1" type="ORF">Nepgr_016518</name>
</gene>
<comment type="caution">
    <text evidence="1">The sequence shown here is derived from an EMBL/GenBank/DDBJ whole genome shotgun (WGS) entry which is preliminary data.</text>
</comment>
<dbReference type="PANTHER" id="PTHR10830">
    <property type="entry name" value="DOLICHYL-DIPHOSPHOOLIGOSACCHARIDE--PROTEIN GLYCOSYLTRANSFERASE 48 KDA SUBUNIT"/>
    <property type="match status" value="1"/>
</dbReference>
<name>A0AAD3SPC7_NEPGR</name>
<evidence type="ECO:0000313" key="1">
    <source>
        <dbReference type="EMBL" id="GMH14677.1"/>
    </source>
</evidence>
<sequence length="203" mass="22041">MTPLAKIFTHNCANVEEIKDSGNLADDFLLKDKDQNKASVLVPVLTLRELNTSDPAALVVDRNSYVVLNRESVHTSMATVASDLSAAILRSKNIEAPVLYRGIVHSFNPVNNLELKVLRVFPSTCSANPKTKSLKAPMLIGSAVPLVTAGHARSTIRILIRFFRSKVQKAGSSTGHELFLNAAIQRIADFVVYQMGGLVGDTI</sequence>
<dbReference type="GO" id="GO:0008250">
    <property type="term" value="C:oligosaccharyltransferase complex"/>
    <property type="evidence" value="ECO:0007669"/>
    <property type="project" value="TreeGrafter"/>
</dbReference>
<organism evidence="1 2">
    <name type="scientific">Nepenthes gracilis</name>
    <name type="common">Slender pitcher plant</name>
    <dbReference type="NCBI Taxonomy" id="150966"/>
    <lineage>
        <taxon>Eukaryota</taxon>
        <taxon>Viridiplantae</taxon>
        <taxon>Streptophyta</taxon>
        <taxon>Embryophyta</taxon>
        <taxon>Tracheophyta</taxon>
        <taxon>Spermatophyta</taxon>
        <taxon>Magnoliopsida</taxon>
        <taxon>eudicotyledons</taxon>
        <taxon>Gunneridae</taxon>
        <taxon>Pentapetalae</taxon>
        <taxon>Caryophyllales</taxon>
        <taxon>Nepenthaceae</taxon>
        <taxon>Nepenthes</taxon>
    </lineage>
</organism>
<proteinExistence type="predicted"/>
<evidence type="ECO:0000313" key="2">
    <source>
        <dbReference type="Proteomes" id="UP001279734"/>
    </source>
</evidence>
<reference evidence="1" key="1">
    <citation type="submission" date="2023-05" db="EMBL/GenBank/DDBJ databases">
        <title>Nepenthes gracilis genome sequencing.</title>
        <authorList>
            <person name="Fukushima K."/>
        </authorList>
    </citation>
    <scope>NUCLEOTIDE SEQUENCE</scope>
    <source>
        <strain evidence="1">SING2019-196</strain>
    </source>
</reference>
<keyword evidence="2" id="KW-1185">Reference proteome</keyword>
<dbReference type="AlphaFoldDB" id="A0AAD3SPC7"/>
<dbReference type="GO" id="GO:0018279">
    <property type="term" value="P:protein N-linked glycosylation via asparagine"/>
    <property type="evidence" value="ECO:0007669"/>
    <property type="project" value="InterPro"/>
</dbReference>
<protein>
    <submittedName>
        <fullName evidence="1">Uncharacterized protein</fullName>
    </submittedName>
</protein>
<dbReference type="Proteomes" id="UP001279734">
    <property type="component" value="Unassembled WGS sequence"/>
</dbReference>
<accession>A0AAD3SPC7</accession>